<evidence type="ECO:0000256" key="1">
    <source>
        <dbReference type="SAM" id="Phobius"/>
    </source>
</evidence>
<keyword evidence="1" id="KW-0472">Membrane</keyword>
<evidence type="ECO:0000313" key="2">
    <source>
        <dbReference type="EMBL" id="CAG6765683.1"/>
    </source>
</evidence>
<accession>A0A8D9AFW5</accession>
<protein>
    <submittedName>
        <fullName evidence="2">Uncharacterized protein</fullName>
    </submittedName>
</protein>
<name>A0A8D9AFW5_9HEMI</name>
<dbReference type="EMBL" id="HBUF01568826">
    <property type="protein sequence ID" value="CAG6765683.1"/>
    <property type="molecule type" value="Transcribed_RNA"/>
</dbReference>
<proteinExistence type="predicted"/>
<reference evidence="2" key="1">
    <citation type="submission" date="2021-05" db="EMBL/GenBank/DDBJ databases">
        <authorList>
            <person name="Alioto T."/>
            <person name="Alioto T."/>
            <person name="Gomez Garrido J."/>
        </authorList>
    </citation>
    <scope>NUCLEOTIDE SEQUENCE</scope>
</reference>
<keyword evidence="1" id="KW-0812">Transmembrane</keyword>
<keyword evidence="1" id="KW-1133">Transmembrane helix</keyword>
<feature type="transmembrane region" description="Helical" evidence="1">
    <location>
        <begin position="39"/>
        <end position="61"/>
    </location>
</feature>
<dbReference type="AlphaFoldDB" id="A0A8D9AFW5"/>
<sequence>MVSGDTLVPSGDDSLFSVFTRFDERLSEFQDPRPKGFPLLQSTIFVLITTLVYLLIVLYAAPRYKANTGSGTCCNVVGVIKIRSTLGVQYYVKQSVILVQNIMFNVYLVGT</sequence>
<organism evidence="2">
    <name type="scientific">Cacopsylla melanoneura</name>
    <dbReference type="NCBI Taxonomy" id="428564"/>
    <lineage>
        <taxon>Eukaryota</taxon>
        <taxon>Metazoa</taxon>
        <taxon>Ecdysozoa</taxon>
        <taxon>Arthropoda</taxon>
        <taxon>Hexapoda</taxon>
        <taxon>Insecta</taxon>
        <taxon>Pterygota</taxon>
        <taxon>Neoptera</taxon>
        <taxon>Paraneoptera</taxon>
        <taxon>Hemiptera</taxon>
        <taxon>Sternorrhyncha</taxon>
        <taxon>Psylloidea</taxon>
        <taxon>Psyllidae</taxon>
        <taxon>Psyllinae</taxon>
        <taxon>Cacopsylla</taxon>
    </lineage>
</organism>